<name>A0AAV7DWT1_ARIFI</name>
<keyword evidence="3" id="KW-1185">Reference proteome</keyword>
<dbReference type="Proteomes" id="UP000825729">
    <property type="component" value="Unassembled WGS sequence"/>
</dbReference>
<dbReference type="InterPro" id="IPR024286">
    <property type="entry name" value="DUF3700"/>
</dbReference>
<dbReference type="PANTHER" id="PTHR45952">
    <property type="entry name" value="ALUMINUM INDUCED PROTEIN WITH YGL AND LRDR MOTIFS"/>
    <property type="match status" value="1"/>
</dbReference>
<evidence type="ECO:0000313" key="2">
    <source>
        <dbReference type="EMBL" id="KAG9441038.1"/>
    </source>
</evidence>
<dbReference type="SUPFAM" id="SSF56235">
    <property type="entry name" value="N-terminal nucleophile aminohydrolases (Ntn hydrolases)"/>
    <property type="match status" value="1"/>
</dbReference>
<dbReference type="SMART" id="SM01172">
    <property type="entry name" value="DUF3700"/>
    <property type="match status" value="1"/>
</dbReference>
<comment type="caution">
    <text evidence="2">The sequence shown here is derived from an EMBL/GenBank/DDBJ whole genome shotgun (WGS) entry which is preliminary data.</text>
</comment>
<dbReference type="InterPro" id="IPR029055">
    <property type="entry name" value="Ntn_hydrolases_N"/>
</dbReference>
<evidence type="ECO:0000259" key="1">
    <source>
        <dbReference type="SMART" id="SM01172"/>
    </source>
</evidence>
<protein>
    <recommendedName>
        <fullName evidence="1">DUF3700 domain-containing protein</fullName>
    </recommendedName>
</protein>
<sequence length="250" mass="27901">MFAVFEKSMAKPPEELFVPADDPRPKTRAEIVEMFSSSRPESTVCNLPNGNFMAFSHQNENPLQPRSIVVLDDVFCIFVGSLENMCDLKRHYGLSRNTTEAMLMVEVYKVLRDRAPYPPDQVIRDLVGQFAFILYDVKYGNLLAARDRDGSIGFNWGTAKDGSLVFSDDPTNVSEACGVSCGPFPQGCFFMNGRGLASFVHPMYKVRAIKREDDEGQVSCVMFQVDLYARLPSIPRVGSNANWSSPTAVE</sequence>
<reference evidence="2 3" key="1">
    <citation type="submission" date="2021-07" db="EMBL/GenBank/DDBJ databases">
        <title>The Aristolochia fimbriata genome: insights into angiosperm evolution, floral development and chemical biosynthesis.</title>
        <authorList>
            <person name="Jiao Y."/>
        </authorList>
    </citation>
    <scope>NUCLEOTIDE SEQUENCE [LARGE SCALE GENOMIC DNA]</scope>
    <source>
        <strain evidence="2">IBCAS-2021</strain>
        <tissue evidence="2">Leaf</tissue>
    </source>
</reference>
<dbReference type="Gene3D" id="3.60.20.10">
    <property type="entry name" value="Glutamine Phosphoribosylpyrophosphate, subunit 1, domain 1"/>
    <property type="match status" value="1"/>
</dbReference>
<dbReference type="InterPro" id="IPR044828">
    <property type="entry name" value="TSJT1-like"/>
</dbReference>
<feature type="domain" description="DUF3700" evidence="1">
    <location>
        <begin position="2"/>
        <end position="225"/>
    </location>
</feature>
<accession>A0AAV7DWT1</accession>
<gene>
    <name evidence="2" type="ORF">H6P81_016892</name>
</gene>
<proteinExistence type="predicted"/>
<dbReference type="PANTHER" id="PTHR45952:SF8">
    <property type="entry name" value="STEM-SPECIFIC PROTEIN TSJT1"/>
    <property type="match status" value="1"/>
</dbReference>
<dbReference type="Pfam" id="PF12481">
    <property type="entry name" value="DUF3700"/>
    <property type="match status" value="1"/>
</dbReference>
<evidence type="ECO:0000313" key="3">
    <source>
        <dbReference type="Proteomes" id="UP000825729"/>
    </source>
</evidence>
<dbReference type="EMBL" id="JAINDJ010000007">
    <property type="protein sequence ID" value="KAG9441038.1"/>
    <property type="molecule type" value="Genomic_DNA"/>
</dbReference>
<organism evidence="2 3">
    <name type="scientific">Aristolochia fimbriata</name>
    <name type="common">White veined hardy Dutchman's pipe vine</name>
    <dbReference type="NCBI Taxonomy" id="158543"/>
    <lineage>
        <taxon>Eukaryota</taxon>
        <taxon>Viridiplantae</taxon>
        <taxon>Streptophyta</taxon>
        <taxon>Embryophyta</taxon>
        <taxon>Tracheophyta</taxon>
        <taxon>Spermatophyta</taxon>
        <taxon>Magnoliopsida</taxon>
        <taxon>Magnoliidae</taxon>
        <taxon>Piperales</taxon>
        <taxon>Aristolochiaceae</taxon>
        <taxon>Aristolochia</taxon>
    </lineage>
</organism>
<dbReference type="AlphaFoldDB" id="A0AAV7DWT1"/>